<evidence type="ECO:0000313" key="3">
    <source>
        <dbReference type="Proteomes" id="UP000295083"/>
    </source>
</evidence>
<organism evidence="2 3">
    <name type="scientific">Colletotrichum spinosum</name>
    <dbReference type="NCBI Taxonomy" id="1347390"/>
    <lineage>
        <taxon>Eukaryota</taxon>
        <taxon>Fungi</taxon>
        <taxon>Dikarya</taxon>
        <taxon>Ascomycota</taxon>
        <taxon>Pezizomycotina</taxon>
        <taxon>Sordariomycetes</taxon>
        <taxon>Hypocreomycetidae</taxon>
        <taxon>Glomerellales</taxon>
        <taxon>Glomerellaceae</taxon>
        <taxon>Colletotrichum</taxon>
        <taxon>Colletotrichum orbiculare species complex</taxon>
    </lineage>
</organism>
<dbReference type="EMBL" id="QAPG01010715">
    <property type="protein sequence ID" value="TDZ13139.1"/>
    <property type="molecule type" value="Genomic_DNA"/>
</dbReference>
<comment type="caution">
    <text evidence="2">The sequence shown here is derived from an EMBL/GenBank/DDBJ whole genome shotgun (WGS) entry which is preliminary data.</text>
</comment>
<feature type="region of interest" description="Disordered" evidence="1">
    <location>
        <begin position="1"/>
        <end position="67"/>
    </location>
</feature>
<name>A0A4R8PLG4_9PEZI</name>
<proteinExistence type="predicted"/>
<sequence>MGPRSNGTRGHRLREAGRARRGRDAAPKRARREQESAAEVASGHAVHDGAPRRLGVSKGGDAGSCRASGERIKGRVAELGDYRPHVARTKAKLGRNTNGQSVAVEVVQWQDGSTDVGDSNCVMQGMNDGYLYQS</sequence>
<accession>A0A4R8PLG4</accession>
<dbReference type="Proteomes" id="UP000295083">
    <property type="component" value="Unassembled WGS sequence"/>
</dbReference>
<reference evidence="2 3" key="1">
    <citation type="submission" date="2018-11" db="EMBL/GenBank/DDBJ databases">
        <title>Genome sequence and assembly of Colletotrichum spinosum.</title>
        <authorList>
            <person name="Gan P."/>
            <person name="Shirasu K."/>
        </authorList>
    </citation>
    <scope>NUCLEOTIDE SEQUENCE [LARGE SCALE GENOMIC DNA]</scope>
    <source>
        <strain evidence="2 3">CBS 515.97</strain>
    </source>
</reference>
<dbReference type="AlphaFoldDB" id="A0A4R8PLG4"/>
<keyword evidence="3" id="KW-1185">Reference proteome</keyword>
<protein>
    <submittedName>
        <fullName evidence="2">Uncharacterized protein</fullName>
    </submittedName>
</protein>
<evidence type="ECO:0000256" key="1">
    <source>
        <dbReference type="SAM" id="MobiDB-lite"/>
    </source>
</evidence>
<evidence type="ECO:0000313" key="2">
    <source>
        <dbReference type="EMBL" id="TDZ13139.1"/>
    </source>
</evidence>
<gene>
    <name evidence="2" type="ORF">C8035_v000252</name>
</gene>
<feature type="compositionally biased region" description="Basic and acidic residues" evidence="1">
    <location>
        <begin position="13"/>
        <end position="35"/>
    </location>
</feature>